<dbReference type="SUPFAM" id="SSF47175">
    <property type="entry name" value="Cytochromes"/>
    <property type="match status" value="1"/>
</dbReference>
<name>A0A6P1E105_9GAMM</name>
<dbReference type="PROSITE" id="PS51009">
    <property type="entry name" value="CYTCII"/>
    <property type="match status" value="1"/>
</dbReference>
<dbReference type="RefSeq" id="WP_164655820.1">
    <property type="nucleotide sequence ID" value="NZ_JAAIJR010000120.1"/>
</dbReference>
<organism evidence="1 2">
    <name type="scientific">Thiorhodococcus mannitoliphagus</name>
    <dbReference type="NCBI Taxonomy" id="329406"/>
    <lineage>
        <taxon>Bacteria</taxon>
        <taxon>Pseudomonadati</taxon>
        <taxon>Pseudomonadota</taxon>
        <taxon>Gammaproteobacteria</taxon>
        <taxon>Chromatiales</taxon>
        <taxon>Chromatiaceae</taxon>
        <taxon>Thiorhodococcus</taxon>
    </lineage>
</organism>
<dbReference type="EMBL" id="JAAIJR010000120">
    <property type="protein sequence ID" value="NEX22726.1"/>
    <property type="molecule type" value="Genomic_DNA"/>
</dbReference>
<sequence length="45" mass="4758">MHRAASRFAVAARDAEVSGDLAGVFAALSQVMDQCVVCHGDCRVH</sequence>
<keyword evidence="2" id="KW-1185">Reference proteome</keyword>
<evidence type="ECO:0000313" key="1">
    <source>
        <dbReference type="EMBL" id="NEX22726.1"/>
    </source>
</evidence>
<reference evidence="2" key="1">
    <citation type="journal article" date="2020" name="Microbiol. Resour. Announc.">
        <title>Draft Genome Sequences of Thiorhodococcus mannitoliphagus and Thiorhodococcus minor, Purple Sulfur Photosynthetic Bacteria in the Gammaproteobacterial Family Chromatiaceae.</title>
        <authorList>
            <person name="Aviles F.A."/>
            <person name="Meyer T.E."/>
            <person name="Kyndt J.A."/>
        </authorList>
    </citation>
    <scope>NUCLEOTIDE SEQUENCE [LARGE SCALE GENOMIC DNA]</scope>
    <source>
        <strain evidence="2">DSM 18266</strain>
    </source>
</reference>
<proteinExistence type="predicted"/>
<dbReference type="GO" id="GO:0022900">
    <property type="term" value="P:electron transport chain"/>
    <property type="evidence" value="ECO:0007669"/>
    <property type="project" value="InterPro"/>
</dbReference>
<dbReference type="GO" id="GO:0009055">
    <property type="term" value="F:electron transfer activity"/>
    <property type="evidence" value="ECO:0007669"/>
    <property type="project" value="InterPro"/>
</dbReference>
<reference evidence="1 2" key="2">
    <citation type="submission" date="2020-02" db="EMBL/GenBank/DDBJ databases">
        <title>Genome sequences of Thiorhodococcus mannitoliphagus and Thiorhodococcus minor, purple sulfur photosynthetic bacteria in the gammaproteobacterial family, Chromatiaceae.</title>
        <authorList>
            <person name="Aviles F.A."/>
            <person name="Meyer T.E."/>
            <person name="Kyndt J.A."/>
        </authorList>
    </citation>
    <scope>NUCLEOTIDE SEQUENCE [LARGE SCALE GENOMIC DNA]</scope>
    <source>
        <strain evidence="1 2">DSM 18266</strain>
    </source>
</reference>
<gene>
    <name evidence="1" type="ORF">G3480_20855</name>
</gene>
<protein>
    <recommendedName>
        <fullName evidence="3">Cytochrome c</fullName>
    </recommendedName>
</protein>
<comment type="caution">
    <text evidence="1">The sequence shown here is derived from an EMBL/GenBank/DDBJ whole genome shotgun (WGS) entry which is preliminary data.</text>
</comment>
<dbReference type="GO" id="GO:0020037">
    <property type="term" value="F:heme binding"/>
    <property type="evidence" value="ECO:0007669"/>
    <property type="project" value="InterPro"/>
</dbReference>
<dbReference type="InterPro" id="IPR010980">
    <property type="entry name" value="Cyt_c/b562"/>
</dbReference>
<dbReference type="InterPro" id="IPR002321">
    <property type="entry name" value="Cyt_c_II"/>
</dbReference>
<dbReference type="GO" id="GO:0005506">
    <property type="term" value="F:iron ion binding"/>
    <property type="evidence" value="ECO:0007669"/>
    <property type="project" value="InterPro"/>
</dbReference>
<accession>A0A6P1E105</accession>
<evidence type="ECO:0008006" key="3">
    <source>
        <dbReference type="Google" id="ProtNLM"/>
    </source>
</evidence>
<dbReference type="AlphaFoldDB" id="A0A6P1E105"/>
<dbReference type="Proteomes" id="UP000471640">
    <property type="component" value="Unassembled WGS sequence"/>
</dbReference>
<evidence type="ECO:0000313" key="2">
    <source>
        <dbReference type="Proteomes" id="UP000471640"/>
    </source>
</evidence>